<dbReference type="SUPFAM" id="SSF56300">
    <property type="entry name" value="Metallo-dependent phosphatases"/>
    <property type="match status" value="1"/>
</dbReference>
<proteinExistence type="predicted"/>
<accession>A0A7W8D3G7</accession>
<dbReference type="AlphaFoldDB" id="A0A7W8D3G7"/>
<dbReference type="InterPro" id="IPR029052">
    <property type="entry name" value="Metallo-depent_PP-like"/>
</dbReference>
<dbReference type="Proteomes" id="UP000521313">
    <property type="component" value="Unassembled WGS sequence"/>
</dbReference>
<dbReference type="PANTHER" id="PTHR42850">
    <property type="entry name" value="METALLOPHOSPHOESTERASE"/>
    <property type="match status" value="1"/>
</dbReference>
<dbReference type="PANTHER" id="PTHR42850:SF4">
    <property type="entry name" value="ZINC-DEPENDENT ENDOPOLYPHOSPHATASE"/>
    <property type="match status" value="1"/>
</dbReference>
<organism evidence="2 3">
    <name type="scientific">Faecalicoccus acidiformans</name>
    <dbReference type="NCBI Taxonomy" id="915173"/>
    <lineage>
        <taxon>Bacteria</taxon>
        <taxon>Bacillati</taxon>
        <taxon>Bacillota</taxon>
        <taxon>Erysipelotrichia</taxon>
        <taxon>Erysipelotrichales</taxon>
        <taxon>Erysipelotrichaceae</taxon>
        <taxon>Faecalicoccus</taxon>
    </lineage>
</organism>
<dbReference type="RefSeq" id="WP_183376108.1">
    <property type="nucleotide sequence ID" value="NZ_JACHHD010000013.1"/>
</dbReference>
<name>A0A7W8D3G7_9FIRM</name>
<sequence>MNRKPIIKHLGPWKKKRTIVISDIHGNLNAYLKLLDECDYQEGEDRLLLLGDLIEKGPRNLETLRTIIRQSKQGEVHALMGNCDFTIKNAFLSYRLDFLKQILMIRKNSILHEMVSAIGIEFHDTTDMEKFCNILRQNYYEELAFCNDLPHILESDTMIFTHAGIQSEENFGDDFRTPMTTPLFLDSAPKFNKTVVCGHMPVTEYQRHIAHFDPLFSPEKNIYCIDGGNIVKKAGQLNALIFQDNYVEIKRCDLLETAIVKEEVPYHTQIPFFITWNHGQVDLLKKEKQESYVYSPYINRSFWVDNSFLQIRHGQLFATDYTNYQIPLRVNDKVKIVHQYQDRVQIKKDGVLGWCYQRQLKKHSI</sequence>
<dbReference type="Pfam" id="PF00149">
    <property type="entry name" value="Metallophos"/>
    <property type="match status" value="1"/>
</dbReference>
<gene>
    <name evidence="2" type="ORF">HNQ43_001353</name>
</gene>
<reference evidence="2 3" key="1">
    <citation type="submission" date="2020-08" db="EMBL/GenBank/DDBJ databases">
        <title>Genomic Encyclopedia of Type Strains, Phase IV (KMG-IV): sequencing the most valuable type-strain genomes for metagenomic binning, comparative biology and taxonomic classification.</title>
        <authorList>
            <person name="Goeker M."/>
        </authorList>
    </citation>
    <scope>NUCLEOTIDE SEQUENCE [LARGE SCALE GENOMIC DNA]</scope>
    <source>
        <strain evidence="2 3">DSM 26963</strain>
    </source>
</reference>
<dbReference type="Gene3D" id="3.60.21.10">
    <property type="match status" value="1"/>
</dbReference>
<dbReference type="InterPro" id="IPR004843">
    <property type="entry name" value="Calcineurin-like_PHP"/>
</dbReference>
<comment type="caution">
    <text evidence="2">The sequence shown here is derived from an EMBL/GenBank/DDBJ whole genome shotgun (WGS) entry which is preliminary data.</text>
</comment>
<dbReference type="GO" id="GO:0005737">
    <property type="term" value="C:cytoplasm"/>
    <property type="evidence" value="ECO:0007669"/>
    <property type="project" value="TreeGrafter"/>
</dbReference>
<dbReference type="GO" id="GO:0008803">
    <property type="term" value="F:bis(5'-nucleosyl)-tetraphosphatase (symmetrical) activity"/>
    <property type="evidence" value="ECO:0007669"/>
    <property type="project" value="TreeGrafter"/>
</dbReference>
<dbReference type="InterPro" id="IPR050126">
    <property type="entry name" value="Ap4A_hydrolase"/>
</dbReference>
<evidence type="ECO:0000259" key="1">
    <source>
        <dbReference type="Pfam" id="PF00149"/>
    </source>
</evidence>
<protein>
    <recommendedName>
        <fullName evidence="1">Calcineurin-like phosphoesterase domain-containing protein</fullName>
    </recommendedName>
</protein>
<evidence type="ECO:0000313" key="3">
    <source>
        <dbReference type="Proteomes" id="UP000521313"/>
    </source>
</evidence>
<dbReference type="EMBL" id="JACHHD010000013">
    <property type="protein sequence ID" value="MBB5185299.1"/>
    <property type="molecule type" value="Genomic_DNA"/>
</dbReference>
<evidence type="ECO:0000313" key="2">
    <source>
        <dbReference type="EMBL" id="MBB5185299.1"/>
    </source>
</evidence>
<feature type="domain" description="Calcineurin-like phosphoesterase" evidence="1">
    <location>
        <begin position="17"/>
        <end position="203"/>
    </location>
</feature>
<dbReference type="GO" id="GO:0110154">
    <property type="term" value="P:RNA decapping"/>
    <property type="evidence" value="ECO:0007669"/>
    <property type="project" value="TreeGrafter"/>
</dbReference>
<dbReference type="GO" id="GO:0016791">
    <property type="term" value="F:phosphatase activity"/>
    <property type="evidence" value="ECO:0007669"/>
    <property type="project" value="TreeGrafter"/>
</dbReference>